<keyword evidence="2" id="KW-0132">Cell division</keyword>
<name>A0A6J6LXM6_9ZZZZ</name>
<evidence type="ECO:0000256" key="5">
    <source>
        <dbReference type="ARBA" id="ARBA00022960"/>
    </source>
</evidence>
<keyword evidence="6" id="KW-0573">Peptidoglycan synthesis</keyword>
<evidence type="ECO:0000256" key="1">
    <source>
        <dbReference type="ARBA" id="ARBA00022475"/>
    </source>
</evidence>
<feature type="transmembrane region" description="Helical" evidence="10">
    <location>
        <begin position="91"/>
        <end position="111"/>
    </location>
</feature>
<dbReference type="GO" id="GO:0009252">
    <property type="term" value="P:peptidoglycan biosynthetic process"/>
    <property type="evidence" value="ECO:0007669"/>
    <property type="project" value="UniProtKB-KW"/>
</dbReference>
<gene>
    <name evidence="13" type="ORF">UFOPK2342_00093</name>
    <name evidence="14" type="ORF">UFOPK2423_00687</name>
</gene>
<evidence type="ECO:0000256" key="10">
    <source>
        <dbReference type="SAM" id="Phobius"/>
    </source>
</evidence>
<dbReference type="HAMAP" id="MF_00033">
    <property type="entry name" value="MurG"/>
    <property type="match status" value="1"/>
</dbReference>
<evidence type="ECO:0000256" key="9">
    <source>
        <dbReference type="ARBA" id="ARBA00023316"/>
    </source>
</evidence>
<evidence type="ECO:0000256" key="6">
    <source>
        <dbReference type="ARBA" id="ARBA00022984"/>
    </source>
</evidence>
<keyword evidence="10" id="KW-0812">Transmembrane</keyword>
<dbReference type="PANTHER" id="PTHR21015:SF22">
    <property type="entry name" value="GLYCOSYLTRANSFERASE"/>
    <property type="match status" value="1"/>
</dbReference>
<protein>
    <submittedName>
        <fullName evidence="13">Unannotated protein</fullName>
    </submittedName>
</protein>
<dbReference type="EMBL" id="CAEZXN010000012">
    <property type="protein sequence ID" value="CAB4692769.1"/>
    <property type="molecule type" value="Genomic_DNA"/>
</dbReference>
<evidence type="ECO:0000256" key="2">
    <source>
        <dbReference type="ARBA" id="ARBA00022618"/>
    </source>
</evidence>
<dbReference type="GO" id="GO:0005975">
    <property type="term" value="P:carbohydrate metabolic process"/>
    <property type="evidence" value="ECO:0007669"/>
    <property type="project" value="InterPro"/>
</dbReference>
<dbReference type="PANTHER" id="PTHR21015">
    <property type="entry name" value="UDP-N-ACETYLGLUCOSAMINE--N-ACETYLMURAMYL-(PENTAPEPTIDE) PYROPHOSPHORYL-UNDECAPRENOL N-ACETYLGLUCOSAMINE TRANSFERASE 1"/>
    <property type="match status" value="1"/>
</dbReference>
<feature type="domain" description="Glycosyltransferase family 28 N-terminal" evidence="11">
    <location>
        <begin position="3"/>
        <end position="134"/>
    </location>
</feature>
<dbReference type="GO" id="GO:0050511">
    <property type="term" value="F:undecaprenyldiphospho-muramoylpentapeptide beta-N-acetylglucosaminyltransferase activity"/>
    <property type="evidence" value="ECO:0007669"/>
    <property type="project" value="InterPro"/>
</dbReference>
<evidence type="ECO:0000256" key="3">
    <source>
        <dbReference type="ARBA" id="ARBA00022676"/>
    </source>
</evidence>
<reference evidence="13" key="1">
    <citation type="submission" date="2020-05" db="EMBL/GenBank/DDBJ databases">
        <authorList>
            <person name="Chiriac C."/>
            <person name="Salcher M."/>
            <person name="Ghai R."/>
            <person name="Kavagutti S V."/>
        </authorList>
    </citation>
    <scope>NUCLEOTIDE SEQUENCE</scope>
</reference>
<dbReference type="InterPro" id="IPR007235">
    <property type="entry name" value="Glyco_trans_28_C"/>
</dbReference>
<dbReference type="SUPFAM" id="SSF53756">
    <property type="entry name" value="UDP-Glycosyltransferase/glycogen phosphorylase"/>
    <property type="match status" value="1"/>
</dbReference>
<evidence type="ECO:0000259" key="11">
    <source>
        <dbReference type="Pfam" id="PF03033"/>
    </source>
</evidence>
<keyword evidence="1" id="KW-1003">Cell membrane</keyword>
<dbReference type="CDD" id="cd03785">
    <property type="entry name" value="GT28_MurG"/>
    <property type="match status" value="1"/>
</dbReference>
<organism evidence="13">
    <name type="scientific">freshwater metagenome</name>
    <dbReference type="NCBI Taxonomy" id="449393"/>
    <lineage>
        <taxon>unclassified sequences</taxon>
        <taxon>metagenomes</taxon>
        <taxon>ecological metagenomes</taxon>
    </lineage>
</organism>
<evidence type="ECO:0000313" key="14">
    <source>
        <dbReference type="EMBL" id="CAB4692769.1"/>
    </source>
</evidence>
<feature type="domain" description="Glycosyl transferase family 28 C-terminal" evidence="12">
    <location>
        <begin position="186"/>
        <end position="329"/>
    </location>
</feature>
<evidence type="ECO:0000313" key="13">
    <source>
        <dbReference type="EMBL" id="CAB4665215.1"/>
    </source>
</evidence>
<evidence type="ECO:0000256" key="7">
    <source>
        <dbReference type="ARBA" id="ARBA00023136"/>
    </source>
</evidence>
<dbReference type="GO" id="GO:0008360">
    <property type="term" value="P:regulation of cell shape"/>
    <property type="evidence" value="ECO:0007669"/>
    <property type="project" value="UniProtKB-KW"/>
</dbReference>
<evidence type="ECO:0000256" key="4">
    <source>
        <dbReference type="ARBA" id="ARBA00022679"/>
    </source>
</evidence>
<keyword evidence="9" id="KW-0961">Cell wall biogenesis/degradation</keyword>
<keyword evidence="7 10" id="KW-0472">Membrane</keyword>
<sequence>MKVLFAAGGSAGHVDPALATADALNELSPGVTIAFMGTKEGIESRLVPSENYPLMTIEKLPFPRQISFSALLWPFRALANLRRARRIVREFDVVVGFGGYVSAFGMFAAFLQHVPRIVHEANALPGMANRLSARLGAVAAVSYPRAQQIMRGAHLMALPLRKNLQTTPMDRSAAKEFFGAPADLPTVLVIGGSLGARKLNTIVSHLVSQGRELPYAIIHSLGHGAELPQPSARYRPLSYIDRMDVALAAADLVISRAGAGAVAQISRFEVPAIFIPLWHGNGEQGANAAPAVALGAAILLNEGQDLEDRLLMEMSRLMGDTTELSKMRSAYVGLPESLRSSLGATEMATQIIAQAR</sequence>
<evidence type="ECO:0000259" key="12">
    <source>
        <dbReference type="Pfam" id="PF04101"/>
    </source>
</evidence>
<dbReference type="InterPro" id="IPR004276">
    <property type="entry name" value="GlycoTrans_28_N"/>
</dbReference>
<keyword evidence="4" id="KW-0808">Transferase</keyword>
<keyword evidence="3" id="KW-0328">Glycosyltransferase</keyword>
<dbReference type="GO" id="GO:0071555">
    <property type="term" value="P:cell wall organization"/>
    <property type="evidence" value="ECO:0007669"/>
    <property type="project" value="UniProtKB-KW"/>
</dbReference>
<dbReference type="InterPro" id="IPR006009">
    <property type="entry name" value="GlcNAc_MurG"/>
</dbReference>
<keyword evidence="8" id="KW-0131">Cell cycle</keyword>
<dbReference type="AlphaFoldDB" id="A0A6J6LXM6"/>
<accession>A0A6J6LXM6</accession>
<dbReference type="Pfam" id="PF04101">
    <property type="entry name" value="Glyco_tran_28_C"/>
    <property type="match status" value="1"/>
</dbReference>
<dbReference type="Gene3D" id="3.40.50.2000">
    <property type="entry name" value="Glycogen Phosphorylase B"/>
    <property type="match status" value="2"/>
</dbReference>
<keyword evidence="5" id="KW-0133">Cell shape</keyword>
<dbReference type="GO" id="GO:0051301">
    <property type="term" value="P:cell division"/>
    <property type="evidence" value="ECO:0007669"/>
    <property type="project" value="UniProtKB-KW"/>
</dbReference>
<dbReference type="EMBL" id="CAEZXB010000001">
    <property type="protein sequence ID" value="CAB4665215.1"/>
    <property type="molecule type" value="Genomic_DNA"/>
</dbReference>
<dbReference type="Pfam" id="PF03033">
    <property type="entry name" value="Glyco_transf_28"/>
    <property type="match status" value="1"/>
</dbReference>
<keyword evidence="10" id="KW-1133">Transmembrane helix</keyword>
<evidence type="ECO:0000256" key="8">
    <source>
        <dbReference type="ARBA" id="ARBA00023306"/>
    </source>
</evidence>
<proteinExistence type="inferred from homology"/>